<keyword evidence="5" id="KW-0999">Mitochondrion inner membrane</keyword>
<dbReference type="AlphaFoldDB" id="A0A8K0NVV2"/>
<feature type="region of interest" description="Disordered" evidence="9">
    <location>
        <begin position="136"/>
        <end position="161"/>
    </location>
</feature>
<name>A0A8K0NVV2_9TREE</name>
<dbReference type="GO" id="GO:0033617">
    <property type="term" value="P:mitochondrial respiratory chain complex IV assembly"/>
    <property type="evidence" value="ECO:0007669"/>
    <property type="project" value="InterPro"/>
</dbReference>
<evidence type="ECO:0000256" key="9">
    <source>
        <dbReference type="SAM" id="MobiDB-lite"/>
    </source>
</evidence>
<accession>A0A8K0NVV2</accession>
<evidence type="ECO:0000256" key="2">
    <source>
        <dbReference type="ARBA" id="ARBA00009575"/>
    </source>
</evidence>
<evidence type="ECO:0000313" key="10">
    <source>
        <dbReference type="EMBL" id="KAG7575478.1"/>
    </source>
</evidence>
<keyword evidence="7" id="KW-0496">Mitochondrion</keyword>
<sequence length="161" mass="17942">MSKRTDEPKEVLNISAGNQPITEDPKPLKPEDRRTGDFKQDFWSAFRRIRPIDDLQSIGTIPCARESLLSGIAGGFGIGSVRYISKRMVGTATNWAVGSFVGISILMWENCRRKRAKELAQMKLIEKQFAHRHVSKLKRKDGSIPETSSSQGETPTSAPIV</sequence>
<evidence type="ECO:0000256" key="8">
    <source>
        <dbReference type="ARBA" id="ARBA00023136"/>
    </source>
</evidence>
<evidence type="ECO:0000256" key="7">
    <source>
        <dbReference type="ARBA" id="ARBA00023128"/>
    </source>
</evidence>
<reference evidence="10" key="1">
    <citation type="submission" date="2020-04" db="EMBL/GenBank/DDBJ databases">
        <title>Analysis of mating type loci in Filobasidium floriforme.</title>
        <authorList>
            <person name="Nowrousian M."/>
        </authorList>
    </citation>
    <scope>NUCLEOTIDE SEQUENCE</scope>
    <source>
        <strain evidence="10">CBS 6242</strain>
    </source>
</reference>
<comment type="subcellular location">
    <subcellularLocation>
        <location evidence="1">Mitochondrion inner membrane</location>
    </subcellularLocation>
</comment>
<feature type="compositionally biased region" description="Basic and acidic residues" evidence="9">
    <location>
        <begin position="1"/>
        <end position="10"/>
    </location>
</feature>
<comment type="caution">
    <text evidence="10">The sequence shown here is derived from an EMBL/GenBank/DDBJ whole genome shotgun (WGS) entry which is preliminary data.</text>
</comment>
<evidence type="ECO:0000256" key="1">
    <source>
        <dbReference type="ARBA" id="ARBA00004273"/>
    </source>
</evidence>
<dbReference type="PANTHER" id="PTHR31586">
    <property type="entry name" value="CYTOCHROME C OXIDASE PROTEIN 20"/>
    <property type="match status" value="1"/>
</dbReference>
<dbReference type="InterPro" id="IPR022533">
    <property type="entry name" value="Cox20"/>
</dbReference>
<dbReference type="Pfam" id="PF12597">
    <property type="entry name" value="Cox20"/>
    <property type="match status" value="1"/>
</dbReference>
<evidence type="ECO:0000256" key="6">
    <source>
        <dbReference type="ARBA" id="ARBA00022989"/>
    </source>
</evidence>
<feature type="region of interest" description="Disordered" evidence="9">
    <location>
        <begin position="1"/>
        <end position="35"/>
    </location>
</feature>
<dbReference type="PRINTS" id="PR02049">
    <property type="entry name" value="PROTEINF36A"/>
</dbReference>
<dbReference type="GO" id="GO:0005743">
    <property type="term" value="C:mitochondrial inner membrane"/>
    <property type="evidence" value="ECO:0007669"/>
    <property type="project" value="UniProtKB-SubCell"/>
</dbReference>
<dbReference type="EMBL" id="JABELV010000003">
    <property type="protein sequence ID" value="KAG7575478.1"/>
    <property type="molecule type" value="Genomic_DNA"/>
</dbReference>
<evidence type="ECO:0000313" key="11">
    <source>
        <dbReference type="Proteomes" id="UP000812966"/>
    </source>
</evidence>
<evidence type="ECO:0000256" key="4">
    <source>
        <dbReference type="ARBA" id="ARBA00022692"/>
    </source>
</evidence>
<dbReference type="OrthoDB" id="14603at2759"/>
<protein>
    <recommendedName>
        <fullName evidence="3">Cytochrome c oxidase assembly protein COX20, mitochondrial</fullName>
    </recommendedName>
</protein>
<proteinExistence type="inferred from homology"/>
<evidence type="ECO:0000256" key="3">
    <source>
        <dbReference type="ARBA" id="ARBA00017689"/>
    </source>
</evidence>
<feature type="compositionally biased region" description="Polar residues" evidence="9">
    <location>
        <begin position="145"/>
        <end position="161"/>
    </location>
</feature>
<dbReference type="Proteomes" id="UP000812966">
    <property type="component" value="Unassembled WGS sequence"/>
</dbReference>
<keyword evidence="6" id="KW-1133">Transmembrane helix</keyword>
<feature type="compositionally biased region" description="Basic and acidic residues" evidence="9">
    <location>
        <begin position="23"/>
        <end position="35"/>
    </location>
</feature>
<organism evidence="10 11">
    <name type="scientific">Filobasidium floriforme</name>
    <dbReference type="NCBI Taxonomy" id="5210"/>
    <lineage>
        <taxon>Eukaryota</taxon>
        <taxon>Fungi</taxon>
        <taxon>Dikarya</taxon>
        <taxon>Basidiomycota</taxon>
        <taxon>Agaricomycotina</taxon>
        <taxon>Tremellomycetes</taxon>
        <taxon>Filobasidiales</taxon>
        <taxon>Filobasidiaceae</taxon>
        <taxon>Filobasidium</taxon>
    </lineage>
</organism>
<keyword evidence="8" id="KW-0472">Membrane</keyword>
<dbReference type="PANTHER" id="PTHR31586:SF1">
    <property type="entry name" value="CYTOCHROME C OXIDASE ASSEMBLY PROTEIN COX20, MITOCHONDRIAL"/>
    <property type="match status" value="1"/>
</dbReference>
<comment type="similarity">
    <text evidence="2">Belongs to the COX20 family.</text>
</comment>
<evidence type="ECO:0000256" key="5">
    <source>
        <dbReference type="ARBA" id="ARBA00022792"/>
    </source>
</evidence>
<keyword evidence="4" id="KW-0812">Transmembrane</keyword>
<gene>
    <name evidence="10" type="ORF">FFLO_00297</name>
</gene>
<keyword evidence="11" id="KW-1185">Reference proteome</keyword>